<keyword evidence="3 7" id="KW-0175">Coiled coil</keyword>
<feature type="non-terminal residue" evidence="9">
    <location>
        <position position="1"/>
    </location>
</feature>
<dbReference type="AlphaFoldDB" id="A0A067EWH4"/>
<dbReference type="SMR" id="A0A067EWH4"/>
<dbReference type="GO" id="GO:0003700">
    <property type="term" value="F:DNA-binding transcription factor activity"/>
    <property type="evidence" value="ECO:0007669"/>
    <property type="project" value="InterPro"/>
</dbReference>
<evidence type="ECO:0000259" key="8">
    <source>
        <dbReference type="PROSITE" id="PS51519"/>
    </source>
</evidence>
<evidence type="ECO:0000313" key="9">
    <source>
        <dbReference type="EMBL" id="KDO55562.1"/>
    </source>
</evidence>
<dbReference type="InterPro" id="IPR003035">
    <property type="entry name" value="RWP-RK_dom"/>
</dbReference>
<dbReference type="PaxDb" id="2711-XP_006477595.1"/>
<evidence type="ECO:0000313" key="10">
    <source>
        <dbReference type="Proteomes" id="UP000027120"/>
    </source>
</evidence>
<dbReference type="Pfam" id="PF02042">
    <property type="entry name" value="RWP-RK"/>
    <property type="match status" value="1"/>
</dbReference>
<reference evidence="9 10" key="1">
    <citation type="submission" date="2014-04" db="EMBL/GenBank/DDBJ databases">
        <authorList>
            <consortium name="International Citrus Genome Consortium"/>
            <person name="Gmitter F."/>
            <person name="Chen C."/>
            <person name="Farmerie W."/>
            <person name="Harkins T."/>
            <person name="Desany B."/>
            <person name="Mohiuddin M."/>
            <person name="Kodira C."/>
            <person name="Borodovsky M."/>
            <person name="Lomsadze A."/>
            <person name="Burns P."/>
            <person name="Jenkins J."/>
            <person name="Prochnik S."/>
            <person name="Shu S."/>
            <person name="Chapman J."/>
            <person name="Pitluck S."/>
            <person name="Schmutz J."/>
            <person name="Rokhsar D."/>
        </authorList>
    </citation>
    <scope>NUCLEOTIDE SEQUENCE</scope>
</reference>
<dbReference type="STRING" id="2711.A0A067EWH4"/>
<feature type="domain" description="RWP-RK" evidence="8">
    <location>
        <begin position="1"/>
        <end position="65"/>
    </location>
</feature>
<dbReference type="PANTHER" id="PTHR46373:SF20">
    <property type="entry name" value="PROTEIN RKD1"/>
    <property type="match status" value="1"/>
</dbReference>
<evidence type="ECO:0000256" key="2">
    <source>
        <dbReference type="ARBA" id="ARBA00023015"/>
    </source>
</evidence>
<keyword evidence="4" id="KW-0238">DNA-binding</keyword>
<evidence type="ECO:0000256" key="3">
    <source>
        <dbReference type="ARBA" id="ARBA00023054"/>
    </source>
</evidence>
<evidence type="ECO:0000256" key="6">
    <source>
        <dbReference type="ARBA" id="ARBA00023242"/>
    </source>
</evidence>
<dbReference type="PROSITE" id="PS51519">
    <property type="entry name" value="RWP_RK"/>
    <property type="match status" value="1"/>
</dbReference>
<dbReference type="InterPro" id="IPR044607">
    <property type="entry name" value="RKD-like"/>
</dbReference>
<organism evidence="9 10">
    <name type="scientific">Citrus sinensis</name>
    <name type="common">Sweet orange</name>
    <name type="synonym">Citrus aurantium var. sinensis</name>
    <dbReference type="NCBI Taxonomy" id="2711"/>
    <lineage>
        <taxon>Eukaryota</taxon>
        <taxon>Viridiplantae</taxon>
        <taxon>Streptophyta</taxon>
        <taxon>Embryophyta</taxon>
        <taxon>Tracheophyta</taxon>
        <taxon>Spermatophyta</taxon>
        <taxon>Magnoliopsida</taxon>
        <taxon>eudicotyledons</taxon>
        <taxon>Gunneridae</taxon>
        <taxon>Pentapetalae</taxon>
        <taxon>rosids</taxon>
        <taxon>malvids</taxon>
        <taxon>Sapindales</taxon>
        <taxon>Rutaceae</taxon>
        <taxon>Aurantioideae</taxon>
        <taxon>Citrus</taxon>
    </lineage>
</organism>
<dbReference type="EMBL" id="KK784983">
    <property type="protein sequence ID" value="KDO55562.1"/>
    <property type="molecule type" value="Genomic_DNA"/>
</dbReference>
<dbReference type="GO" id="GO:0003677">
    <property type="term" value="F:DNA binding"/>
    <property type="evidence" value="ECO:0007669"/>
    <property type="project" value="UniProtKB-KW"/>
</dbReference>
<protein>
    <recommendedName>
        <fullName evidence="8">RWP-RK domain-containing protein</fullName>
    </recommendedName>
</protein>
<keyword evidence="5" id="KW-0804">Transcription</keyword>
<evidence type="ECO:0000256" key="5">
    <source>
        <dbReference type="ARBA" id="ARBA00023163"/>
    </source>
</evidence>
<feature type="coiled-coil region" evidence="7">
    <location>
        <begin position="45"/>
        <end position="83"/>
    </location>
</feature>
<comment type="function">
    <text evidence="1">Putative transcription factor.</text>
</comment>
<dbReference type="eggNOG" id="ENOG502QSPQ">
    <property type="taxonomic scope" value="Eukaryota"/>
</dbReference>
<evidence type="ECO:0000256" key="1">
    <source>
        <dbReference type="ARBA" id="ARBA00004049"/>
    </source>
</evidence>
<name>A0A067EWH4_CITSI</name>
<evidence type="ECO:0000256" key="4">
    <source>
        <dbReference type="ARBA" id="ARBA00023125"/>
    </source>
</evidence>
<accession>A0A067EWH4</accession>
<dbReference type="PANTHER" id="PTHR46373">
    <property type="entry name" value="PROTEIN RKD4"/>
    <property type="match status" value="1"/>
</dbReference>
<proteinExistence type="predicted"/>
<sequence>ETISQYFYMPITKAAKELNVGLTLLKKRCRELNIRRWPHRKLMSLQTLIKNVQELQTEGEGSEERLREALGILERERKLIEERPDLEMEDTTKRLRQACFKANYKKRKFMGTMMGPMVSTSSCSSRHHHQVLLDADIAYDEYQITGNEDLEEMGSLFSCSSSNSIMMI</sequence>
<dbReference type="Proteomes" id="UP000027120">
    <property type="component" value="Unassembled WGS sequence"/>
</dbReference>
<evidence type="ECO:0000256" key="7">
    <source>
        <dbReference type="SAM" id="Coils"/>
    </source>
</evidence>
<gene>
    <name evidence="9" type="ORF">CISIN_1g036926mg</name>
</gene>
<keyword evidence="10" id="KW-1185">Reference proteome</keyword>
<keyword evidence="2" id="KW-0805">Transcription regulation</keyword>
<keyword evidence="6" id="KW-0539">Nucleus</keyword>